<dbReference type="Gene3D" id="1.20.144.10">
    <property type="entry name" value="Phosphatidic acid phosphatase type 2/haloperoxidase"/>
    <property type="match status" value="1"/>
</dbReference>
<feature type="domain" description="Phosphatidic acid phosphatase type 2/haloperoxidase" evidence="3">
    <location>
        <begin position="128"/>
        <end position="240"/>
    </location>
</feature>
<evidence type="ECO:0000256" key="2">
    <source>
        <dbReference type="SAM" id="Phobius"/>
    </source>
</evidence>
<evidence type="ECO:0000313" key="4">
    <source>
        <dbReference type="EMBL" id="MCO1661007.1"/>
    </source>
</evidence>
<name>A0ABT1AD65_9PSEU</name>
<dbReference type="SMART" id="SM00014">
    <property type="entry name" value="acidPPc"/>
    <property type="match status" value="1"/>
</dbReference>
<feature type="transmembrane region" description="Helical" evidence="2">
    <location>
        <begin position="92"/>
        <end position="121"/>
    </location>
</feature>
<dbReference type="Pfam" id="PF01569">
    <property type="entry name" value="PAP2"/>
    <property type="match status" value="1"/>
</dbReference>
<feature type="transmembrane region" description="Helical" evidence="2">
    <location>
        <begin position="169"/>
        <end position="190"/>
    </location>
</feature>
<dbReference type="PANTHER" id="PTHR14969">
    <property type="entry name" value="SPHINGOSINE-1-PHOSPHATE PHOSPHOHYDROLASE"/>
    <property type="match status" value="1"/>
</dbReference>
<dbReference type="PANTHER" id="PTHR14969:SF13">
    <property type="entry name" value="AT30094P"/>
    <property type="match status" value="1"/>
</dbReference>
<comment type="caution">
    <text evidence="4">The sequence shown here is derived from an EMBL/GenBank/DDBJ whole genome shotgun (WGS) entry which is preliminary data.</text>
</comment>
<sequence>MGPGDGAPTGRDDVHRSVEPPPDRPVGPREHPAGLDHPLGAPAPLPRRPLYGVLALALGAVAAVSSAFVGVGPAAVDQLVLGQAIDARSGPLTAIAVAVTEVGSTATMGVLAALVTLVLLVRSRPYDALFVAVTAVGASLVFSGLKRLLDRARPPLDDQLVGAANESLPSGHATMAVAVIGSLVVLAWVGQSAATRVAMVVGAALWVGAVGLTRVYLGVHWFSDVLAGWLVGGAWLALCAMVWATASARRRATADG</sequence>
<evidence type="ECO:0000313" key="5">
    <source>
        <dbReference type="Proteomes" id="UP001165283"/>
    </source>
</evidence>
<dbReference type="InterPro" id="IPR036938">
    <property type="entry name" value="PAP2/HPO_sf"/>
</dbReference>
<keyword evidence="2" id="KW-0472">Membrane</keyword>
<feature type="region of interest" description="Disordered" evidence="1">
    <location>
        <begin position="1"/>
        <end position="41"/>
    </location>
</feature>
<evidence type="ECO:0000256" key="1">
    <source>
        <dbReference type="SAM" id="MobiDB-lite"/>
    </source>
</evidence>
<gene>
    <name evidence="4" type="ORF">KDL28_38770</name>
</gene>
<dbReference type="EMBL" id="JAGSOV010000102">
    <property type="protein sequence ID" value="MCO1661007.1"/>
    <property type="molecule type" value="Genomic_DNA"/>
</dbReference>
<keyword evidence="5" id="KW-1185">Reference proteome</keyword>
<dbReference type="RefSeq" id="WP_252446539.1">
    <property type="nucleotide sequence ID" value="NZ_JAGSOV010000102.1"/>
</dbReference>
<evidence type="ECO:0000259" key="3">
    <source>
        <dbReference type="SMART" id="SM00014"/>
    </source>
</evidence>
<feature type="transmembrane region" description="Helical" evidence="2">
    <location>
        <begin position="225"/>
        <end position="246"/>
    </location>
</feature>
<accession>A0ABT1AD65</accession>
<feature type="compositionally biased region" description="Basic and acidic residues" evidence="1">
    <location>
        <begin position="10"/>
        <end position="34"/>
    </location>
</feature>
<dbReference type="InterPro" id="IPR000326">
    <property type="entry name" value="PAP2/HPO"/>
</dbReference>
<keyword evidence="2" id="KW-0812">Transmembrane</keyword>
<organism evidence="4 5">
    <name type="scientific">Pseudonocardia humida</name>
    <dbReference type="NCBI Taxonomy" id="2800819"/>
    <lineage>
        <taxon>Bacteria</taxon>
        <taxon>Bacillati</taxon>
        <taxon>Actinomycetota</taxon>
        <taxon>Actinomycetes</taxon>
        <taxon>Pseudonocardiales</taxon>
        <taxon>Pseudonocardiaceae</taxon>
        <taxon>Pseudonocardia</taxon>
    </lineage>
</organism>
<dbReference type="Proteomes" id="UP001165283">
    <property type="component" value="Unassembled WGS sequence"/>
</dbReference>
<reference evidence="4" key="1">
    <citation type="submission" date="2021-04" db="EMBL/GenBank/DDBJ databases">
        <title>Pseudonocardia sp. nov., isolated from sandy soil of mangrove forest.</title>
        <authorList>
            <person name="Zan Z."/>
            <person name="Huang R."/>
            <person name="Liu W."/>
        </authorList>
    </citation>
    <scope>NUCLEOTIDE SEQUENCE</scope>
    <source>
        <strain evidence="4">S2-4</strain>
    </source>
</reference>
<dbReference type="CDD" id="cd03392">
    <property type="entry name" value="PAP2_like_2"/>
    <property type="match status" value="1"/>
</dbReference>
<dbReference type="SUPFAM" id="SSF48317">
    <property type="entry name" value="Acid phosphatase/Vanadium-dependent haloperoxidase"/>
    <property type="match status" value="1"/>
</dbReference>
<feature type="transmembrane region" description="Helical" evidence="2">
    <location>
        <begin position="128"/>
        <end position="149"/>
    </location>
</feature>
<proteinExistence type="predicted"/>
<feature type="transmembrane region" description="Helical" evidence="2">
    <location>
        <begin position="197"/>
        <end position="219"/>
    </location>
</feature>
<keyword evidence="2" id="KW-1133">Transmembrane helix</keyword>
<protein>
    <submittedName>
        <fullName evidence="4">Phosphatase PAP2 family protein</fullName>
    </submittedName>
</protein>
<feature type="transmembrane region" description="Helical" evidence="2">
    <location>
        <begin position="50"/>
        <end position="72"/>
    </location>
</feature>